<feature type="transmembrane region" description="Helical" evidence="1">
    <location>
        <begin position="6"/>
        <end position="22"/>
    </location>
</feature>
<name>S7WC09_SPRLO</name>
<dbReference type="HOGENOM" id="CLU_2177181_0_0_1"/>
<dbReference type="VEuPathDB" id="MicrosporidiaDB:SLOPH_828"/>
<accession>S7WC09</accession>
<dbReference type="InParanoid" id="S7WC09"/>
<feature type="non-terminal residue" evidence="2">
    <location>
        <position position="1"/>
    </location>
</feature>
<keyword evidence="1" id="KW-1133">Transmembrane helix</keyword>
<keyword evidence="3" id="KW-1185">Reference proteome</keyword>
<protein>
    <submittedName>
        <fullName evidence="2">Uncharacterized protein</fullName>
    </submittedName>
</protein>
<evidence type="ECO:0000256" key="1">
    <source>
        <dbReference type="SAM" id="Phobius"/>
    </source>
</evidence>
<dbReference type="AlphaFoldDB" id="S7WC09"/>
<evidence type="ECO:0000313" key="2">
    <source>
        <dbReference type="EMBL" id="EPR79302.1"/>
    </source>
</evidence>
<comment type="caution">
    <text evidence="2">The sequence shown here is derived from an EMBL/GenBank/DDBJ whole genome shotgun (WGS) entry which is preliminary data.</text>
</comment>
<dbReference type="EMBL" id="ATCN01000307">
    <property type="protein sequence ID" value="EPR79302.1"/>
    <property type="molecule type" value="Genomic_DNA"/>
</dbReference>
<sequence>NYHKKLLFNIFFILLIQYIWFLKSGNYIRIAATLQLRSILKRKNNIMDKVMNKRVTFSKLSDDIYEYDKETTYGCCSRFKDFLLNGRGNRQSQDSDFNIVKFSQEDNIEV</sequence>
<organism evidence="2 3">
    <name type="scientific">Spraguea lophii (strain 42_110)</name>
    <name type="common">Microsporidian parasite</name>
    <dbReference type="NCBI Taxonomy" id="1358809"/>
    <lineage>
        <taxon>Eukaryota</taxon>
        <taxon>Fungi</taxon>
        <taxon>Fungi incertae sedis</taxon>
        <taxon>Microsporidia</taxon>
        <taxon>Spragueidae</taxon>
        <taxon>Spraguea</taxon>
    </lineage>
</organism>
<evidence type="ECO:0000313" key="3">
    <source>
        <dbReference type="Proteomes" id="UP000014978"/>
    </source>
</evidence>
<reference evidence="3" key="1">
    <citation type="journal article" date="2013" name="PLoS Genet.">
        <title>The genome of Spraguea lophii and the basis of host-microsporidian interactions.</title>
        <authorList>
            <person name="Campbell S.E."/>
            <person name="Williams T.A."/>
            <person name="Yousuf A."/>
            <person name="Soanes D.M."/>
            <person name="Paszkiewicz K.H."/>
            <person name="Williams B.A.P."/>
        </authorList>
    </citation>
    <scope>NUCLEOTIDE SEQUENCE [LARGE SCALE GENOMIC DNA]</scope>
    <source>
        <strain evidence="3">42_110</strain>
    </source>
</reference>
<keyword evidence="1" id="KW-0472">Membrane</keyword>
<proteinExistence type="predicted"/>
<keyword evidence="1" id="KW-0812">Transmembrane</keyword>
<dbReference type="Proteomes" id="UP000014978">
    <property type="component" value="Unassembled WGS sequence"/>
</dbReference>
<gene>
    <name evidence="2" type="ORF">SLOPH_828</name>
</gene>